<name>A0A7J7KB10_BUGNE</name>
<dbReference type="SMART" id="SM00593">
    <property type="entry name" value="RUN"/>
    <property type="match status" value="1"/>
</dbReference>
<evidence type="ECO:0000313" key="4">
    <source>
        <dbReference type="Proteomes" id="UP000593567"/>
    </source>
</evidence>
<dbReference type="OrthoDB" id="79871at2759"/>
<dbReference type="InterPro" id="IPR047335">
    <property type="entry name" value="RUFY1-3"/>
</dbReference>
<keyword evidence="1" id="KW-0175">Coiled coil</keyword>
<dbReference type="SUPFAM" id="SSF140741">
    <property type="entry name" value="RUN domain-like"/>
    <property type="match status" value="1"/>
</dbReference>
<proteinExistence type="predicted"/>
<dbReference type="Pfam" id="PF02759">
    <property type="entry name" value="RUN"/>
    <property type="match status" value="1"/>
</dbReference>
<dbReference type="AlphaFoldDB" id="A0A7J7KB10"/>
<protein>
    <recommendedName>
        <fullName evidence="2">RUN domain-containing protein</fullName>
    </recommendedName>
</protein>
<organism evidence="3 4">
    <name type="scientific">Bugula neritina</name>
    <name type="common">Brown bryozoan</name>
    <name type="synonym">Sertularia neritina</name>
    <dbReference type="NCBI Taxonomy" id="10212"/>
    <lineage>
        <taxon>Eukaryota</taxon>
        <taxon>Metazoa</taxon>
        <taxon>Spiralia</taxon>
        <taxon>Lophotrochozoa</taxon>
        <taxon>Bryozoa</taxon>
        <taxon>Gymnolaemata</taxon>
        <taxon>Cheilostomatida</taxon>
        <taxon>Flustrina</taxon>
        <taxon>Buguloidea</taxon>
        <taxon>Bugulidae</taxon>
        <taxon>Bugula</taxon>
    </lineage>
</organism>
<dbReference type="CDD" id="cd17681">
    <property type="entry name" value="RUN_RUFY1_like"/>
    <property type="match status" value="1"/>
</dbReference>
<accession>A0A7J7KB10</accession>
<dbReference type="GO" id="GO:0005737">
    <property type="term" value="C:cytoplasm"/>
    <property type="evidence" value="ECO:0007669"/>
    <property type="project" value="TreeGrafter"/>
</dbReference>
<dbReference type="PROSITE" id="PS50826">
    <property type="entry name" value="RUN"/>
    <property type="match status" value="1"/>
</dbReference>
<dbReference type="Proteomes" id="UP000593567">
    <property type="component" value="Unassembled WGS sequence"/>
</dbReference>
<evidence type="ECO:0000313" key="3">
    <source>
        <dbReference type="EMBL" id="KAF6035124.1"/>
    </source>
</evidence>
<dbReference type="PANTHER" id="PTHR45956">
    <property type="entry name" value="RUN AND FYVE DOMAIN-CONTAINING PROTEIN 2-LIKE PROTEIN"/>
    <property type="match status" value="1"/>
</dbReference>
<keyword evidence="4" id="KW-1185">Reference proteome</keyword>
<dbReference type="FunFam" id="1.20.58.900:FF:000011">
    <property type="entry name" value="Uncharacterized protein, isoform B"/>
    <property type="match status" value="1"/>
</dbReference>
<comment type="caution">
    <text evidence="3">The sequence shown here is derived from an EMBL/GenBank/DDBJ whole genome shotgun (WGS) entry which is preliminary data.</text>
</comment>
<dbReference type="EMBL" id="VXIV02000932">
    <property type="protein sequence ID" value="KAF6035124.1"/>
    <property type="molecule type" value="Genomic_DNA"/>
</dbReference>
<dbReference type="InterPro" id="IPR037213">
    <property type="entry name" value="Run_dom_sf"/>
</dbReference>
<feature type="domain" description="RUN" evidence="2">
    <location>
        <begin position="91"/>
        <end position="228"/>
    </location>
</feature>
<sequence length="331" mass="37496">MDEKSDSLVTDDLSDKSPVFNVTSSRLQMFVDSDWPQPMICNAETEKADKKAKRRIKKKSEEIARDNLVTIFKLVSKELMDSSLVHGRLLDDEFVPLQQLFTVLEHIFLNGLKVKKLSQIKSMLGGNKDFYSILEQVQKTCTEAAELSNTVKEASNIKTQLGKARAWIRLAMMQKKLADYFHILISNKDMLREFYEAGAVLLEEDAHILQGLMVGLNCIDCHLSIRDNLHLDDPVGSIDYSLYLSEASLPGPDIDVTECDSGAADLTVALDQNRFLEEHNTHLTSTLNDIKHKLQTLQESHDCLLENTSLRKSCSKTYKQRMISTGRRITD</sequence>
<dbReference type="Gene3D" id="1.20.58.900">
    <property type="match status" value="1"/>
</dbReference>
<dbReference type="PANTHER" id="PTHR45956:SF6">
    <property type="entry name" value="RUN DOMAIN-CONTAINING PROTEIN"/>
    <property type="match status" value="1"/>
</dbReference>
<evidence type="ECO:0000256" key="1">
    <source>
        <dbReference type="ARBA" id="ARBA00023054"/>
    </source>
</evidence>
<dbReference type="InterPro" id="IPR004012">
    <property type="entry name" value="Run_dom"/>
</dbReference>
<reference evidence="3" key="1">
    <citation type="submission" date="2020-06" db="EMBL/GenBank/DDBJ databases">
        <title>Draft genome of Bugula neritina, a colonial animal packing powerful symbionts and potential medicines.</title>
        <authorList>
            <person name="Rayko M."/>
        </authorList>
    </citation>
    <scope>NUCLEOTIDE SEQUENCE [LARGE SCALE GENOMIC DNA]</scope>
    <source>
        <strain evidence="3">Kwan_BN1</strain>
    </source>
</reference>
<evidence type="ECO:0000259" key="2">
    <source>
        <dbReference type="PROSITE" id="PS50826"/>
    </source>
</evidence>
<gene>
    <name evidence="3" type="ORF">EB796_006565</name>
</gene>